<dbReference type="KEGG" id="tvr:TVD_07565"/>
<evidence type="ECO:0000313" key="3">
    <source>
        <dbReference type="EMBL" id="AKJ96454.1"/>
    </source>
</evidence>
<feature type="domain" description="Plastocyanin-like" evidence="2">
    <location>
        <begin position="58"/>
        <end position="139"/>
    </location>
</feature>
<evidence type="ECO:0000256" key="1">
    <source>
        <dbReference type="SAM" id="MobiDB-lite"/>
    </source>
</evidence>
<reference evidence="3 4" key="1">
    <citation type="submission" date="2015-04" db="EMBL/GenBank/DDBJ databases">
        <title>Complete Sequence for the Genome of the Thioalkalivibrio versutus D301.</title>
        <authorList>
            <person name="Mu T."/>
            <person name="Zhou J."/>
            <person name="Xu X."/>
        </authorList>
    </citation>
    <scope>NUCLEOTIDE SEQUENCE [LARGE SCALE GENOMIC DNA]</scope>
    <source>
        <strain evidence="3 4">D301</strain>
    </source>
</reference>
<dbReference type="RefSeq" id="WP_047251937.1">
    <property type="nucleotide sequence ID" value="NZ_CP011367.1"/>
</dbReference>
<accession>A0A0G3G7U1</accession>
<dbReference type="Pfam" id="PF07732">
    <property type="entry name" value="Cu-oxidase_3"/>
    <property type="match status" value="1"/>
</dbReference>
<evidence type="ECO:0000313" key="4">
    <source>
        <dbReference type="Proteomes" id="UP000064201"/>
    </source>
</evidence>
<protein>
    <submittedName>
        <fullName evidence="3">Multicopper oxidase</fullName>
    </submittedName>
</protein>
<dbReference type="GO" id="GO:0005507">
    <property type="term" value="F:copper ion binding"/>
    <property type="evidence" value="ECO:0007669"/>
    <property type="project" value="InterPro"/>
</dbReference>
<dbReference type="SUPFAM" id="SSF49503">
    <property type="entry name" value="Cupredoxins"/>
    <property type="match status" value="2"/>
</dbReference>
<dbReference type="EMBL" id="CP011367">
    <property type="protein sequence ID" value="AKJ96454.1"/>
    <property type="molecule type" value="Genomic_DNA"/>
</dbReference>
<evidence type="ECO:0000259" key="2">
    <source>
        <dbReference type="Pfam" id="PF07732"/>
    </source>
</evidence>
<sequence>MALSAGFAIPGTMGLLAWAPRAEAADLSIDLAARRGDVTMIDGTSALMFGFSTTDAMSWPGPTLVCQEGDTITVNLENTLHTSVVFHVGATNIRHQASAQSVISFSFAAPPAGTYLYYDDQNNGVNRIMGLHGTLVVMPAGIKDRPFVGGPQFVRQYKWMFSNVDPSWGEQVRTLGDYQVNSIAPDSFKPRYFTINGHAYENTHEYNTELMGHYDEAAYVRMLNAGGIVHAPHFHGNHVEMVTINYERFSAPFKNKDAVSMFPLDVRDVIYPFKAPPDAYPPVTANTIQHFPMHCHSEMSQTAGGGSYPHGAHAPIVMGTAPQTESDLTQKVDDLS</sequence>
<dbReference type="STRING" id="106634.TVD_07565"/>
<name>A0A0G3G7U1_9GAMM</name>
<dbReference type="PATRIC" id="fig|106634.4.peg.1542"/>
<gene>
    <name evidence="3" type="ORF">TVD_07565</name>
</gene>
<dbReference type="Gene3D" id="2.60.40.420">
    <property type="entry name" value="Cupredoxins - blue copper proteins"/>
    <property type="match status" value="1"/>
</dbReference>
<dbReference type="InterPro" id="IPR008972">
    <property type="entry name" value="Cupredoxin"/>
</dbReference>
<proteinExistence type="predicted"/>
<keyword evidence="4" id="KW-1185">Reference proteome</keyword>
<dbReference type="InterPro" id="IPR011707">
    <property type="entry name" value="Cu-oxidase-like_N"/>
</dbReference>
<dbReference type="Proteomes" id="UP000064201">
    <property type="component" value="Chromosome"/>
</dbReference>
<feature type="region of interest" description="Disordered" evidence="1">
    <location>
        <begin position="300"/>
        <end position="336"/>
    </location>
</feature>
<dbReference type="OrthoDB" id="9757546at2"/>
<dbReference type="AlphaFoldDB" id="A0A0G3G7U1"/>
<organism evidence="3 4">
    <name type="scientific">Thioalkalivibrio versutus</name>
    <dbReference type="NCBI Taxonomy" id="106634"/>
    <lineage>
        <taxon>Bacteria</taxon>
        <taxon>Pseudomonadati</taxon>
        <taxon>Pseudomonadota</taxon>
        <taxon>Gammaproteobacteria</taxon>
        <taxon>Chromatiales</taxon>
        <taxon>Ectothiorhodospiraceae</taxon>
        <taxon>Thioalkalivibrio</taxon>
    </lineage>
</organism>